<feature type="domain" description="Ionotropic glutamate receptor C-terminal" evidence="13">
    <location>
        <begin position="324"/>
        <end position="664"/>
    </location>
</feature>
<reference evidence="14" key="1">
    <citation type="journal article" date="2016" name="Nat. Genet.">
        <title>A high-quality carrot genome assembly provides new insights into carotenoid accumulation and asterid genome evolution.</title>
        <authorList>
            <person name="Iorizzo M."/>
            <person name="Ellison S."/>
            <person name="Senalik D."/>
            <person name="Zeng P."/>
            <person name="Satapoomin P."/>
            <person name="Huang J."/>
            <person name="Bowman M."/>
            <person name="Iovene M."/>
            <person name="Sanseverino W."/>
            <person name="Cavagnaro P."/>
            <person name="Yildiz M."/>
            <person name="Macko-Podgorni A."/>
            <person name="Moranska E."/>
            <person name="Grzebelus E."/>
            <person name="Grzebelus D."/>
            <person name="Ashrafi H."/>
            <person name="Zheng Z."/>
            <person name="Cheng S."/>
            <person name="Spooner D."/>
            <person name="Van Deynze A."/>
            <person name="Simon P."/>
        </authorList>
    </citation>
    <scope>NUCLEOTIDE SEQUENCE</scope>
    <source>
        <tissue evidence="14">Leaf</tissue>
    </source>
</reference>
<organism evidence="14 15">
    <name type="scientific">Daucus carota subsp. sativus</name>
    <name type="common">Carrot</name>
    <dbReference type="NCBI Taxonomy" id="79200"/>
    <lineage>
        <taxon>Eukaryota</taxon>
        <taxon>Viridiplantae</taxon>
        <taxon>Streptophyta</taxon>
        <taxon>Embryophyta</taxon>
        <taxon>Tracheophyta</taxon>
        <taxon>Spermatophyta</taxon>
        <taxon>Magnoliopsida</taxon>
        <taxon>eudicotyledons</taxon>
        <taxon>Gunneridae</taxon>
        <taxon>Pentapetalae</taxon>
        <taxon>asterids</taxon>
        <taxon>campanulids</taxon>
        <taxon>Apiales</taxon>
        <taxon>Apiaceae</taxon>
        <taxon>Apioideae</taxon>
        <taxon>Scandiceae</taxon>
        <taxon>Daucinae</taxon>
        <taxon>Daucus</taxon>
        <taxon>Daucus sect. Daucus</taxon>
    </lineage>
</organism>
<evidence type="ECO:0000256" key="3">
    <source>
        <dbReference type="ARBA" id="ARBA00022692"/>
    </source>
</evidence>
<dbReference type="PANTHER" id="PTHR18966">
    <property type="entry name" value="IONOTROPIC GLUTAMATE RECEPTOR"/>
    <property type="match status" value="1"/>
</dbReference>
<evidence type="ECO:0000256" key="12">
    <source>
        <dbReference type="SAM" id="Phobius"/>
    </source>
</evidence>
<feature type="transmembrane region" description="Helical" evidence="12">
    <location>
        <begin position="685"/>
        <end position="704"/>
    </location>
</feature>
<evidence type="ECO:0000259" key="13">
    <source>
        <dbReference type="SMART" id="SM00079"/>
    </source>
</evidence>
<keyword evidence="4 12" id="KW-1133">Transmembrane helix</keyword>
<keyword evidence="10" id="KW-0407">Ion channel</keyword>
<evidence type="ECO:0000256" key="7">
    <source>
        <dbReference type="ARBA" id="ARBA00023170"/>
    </source>
</evidence>
<evidence type="ECO:0000256" key="1">
    <source>
        <dbReference type="ARBA" id="ARBA00004141"/>
    </source>
</evidence>
<evidence type="ECO:0000313" key="15">
    <source>
        <dbReference type="Proteomes" id="UP000077755"/>
    </source>
</evidence>
<evidence type="ECO:0000256" key="10">
    <source>
        <dbReference type="ARBA" id="ARBA00023303"/>
    </source>
</evidence>
<evidence type="ECO:0000256" key="5">
    <source>
        <dbReference type="ARBA" id="ARBA00023065"/>
    </source>
</evidence>
<keyword evidence="8" id="KW-0325">Glycoprotein</keyword>
<evidence type="ECO:0000313" key="14">
    <source>
        <dbReference type="EMBL" id="WOG84398.1"/>
    </source>
</evidence>
<name>A0AAF0WA76_DAUCS</name>
<dbReference type="FunFam" id="1.10.287.70:FF:000172">
    <property type="entry name" value="Glutamate receptor"/>
    <property type="match status" value="1"/>
</dbReference>
<evidence type="ECO:0000256" key="8">
    <source>
        <dbReference type="ARBA" id="ARBA00023180"/>
    </source>
</evidence>
<dbReference type="AlphaFoldDB" id="A0AAF0WA76"/>
<keyword evidence="5" id="KW-0406">Ion transport</keyword>
<dbReference type="SMART" id="SM00079">
    <property type="entry name" value="PBPe"/>
    <property type="match status" value="1"/>
</dbReference>
<feature type="transmembrane region" description="Helical" evidence="12">
    <location>
        <begin position="446"/>
        <end position="464"/>
    </location>
</feature>
<keyword evidence="9" id="KW-1071">Ligand-gated ion channel</keyword>
<dbReference type="Gene3D" id="1.10.287.70">
    <property type="match status" value="1"/>
</dbReference>
<evidence type="ECO:0000256" key="4">
    <source>
        <dbReference type="ARBA" id="ARBA00022989"/>
    </source>
</evidence>
<evidence type="ECO:0000256" key="11">
    <source>
        <dbReference type="SAM" id="MobiDB-lite"/>
    </source>
</evidence>
<keyword evidence="7" id="KW-0675">Receptor</keyword>
<dbReference type="EMBL" id="CP093343">
    <property type="protein sequence ID" value="WOG84398.1"/>
    <property type="molecule type" value="Genomic_DNA"/>
</dbReference>
<dbReference type="InterPro" id="IPR015683">
    <property type="entry name" value="Ionotropic_Glu_rcpt"/>
</dbReference>
<proteinExistence type="predicted"/>
<protein>
    <recommendedName>
        <fullName evidence="13">Ionotropic glutamate receptor C-terminal domain-containing protein</fullName>
    </recommendedName>
</protein>
<keyword evidence="15" id="KW-1185">Reference proteome</keyword>
<reference evidence="14" key="2">
    <citation type="submission" date="2022-03" db="EMBL/GenBank/DDBJ databases">
        <title>Draft title - Genomic analysis of global carrot germplasm unveils the trajectory of domestication and the origin of high carotenoid orange carrot.</title>
        <authorList>
            <person name="Iorizzo M."/>
            <person name="Ellison S."/>
            <person name="Senalik D."/>
            <person name="Macko-Podgorni A."/>
            <person name="Grzebelus D."/>
            <person name="Bostan H."/>
            <person name="Rolling W."/>
            <person name="Curaba J."/>
            <person name="Simon P."/>
        </authorList>
    </citation>
    <scope>NUCLEOTIDE SEQUENCE</scope>
    <source>
        <tissue evidence="14">Leaf</tissue>
    </source>
</reference>
<keyword evidence="2" id="KW-0813">Transport</keyword>
<evidence type="ECO:0000256" key="6">
    <source>
        <dbReference type="ARBA" id="ARBA00023136"/>
    </source>
</evidence>
<dbReference type="GO" id="GO:0015276">
    <property type="term" value="F:ligand-gated monoatomic ion channel activity"/>
    <property type="evidence" value="ECO:0007669"/>
    <property type="project" value="InterPro"/>
</dbReference>
<dbReference type="Proteomes" id="UP000077755">
    <property type="component" value="Chromosome 1"/>
</dbReference>
<feature type="compositionally biased region" description="Basic and acidic residues" evidence="11">
    <location>
        <begin position="772"/>
        <end position="781"/>
    </location>
</feature>
<feature type="region of interest" description="Disordered" evidence="11">
    <location>
        <begin position="748"/>
        <end position="781"/>
    </location>
</feature>
<dbReference type="InterPro" id="IPR001320">
    <property type="entry name" value="Iontro_rcpt_C"/>
</dbReference>
<dbReference type="Pfam" id="PF00060">
    <property type="entry name" value="Lig_chan"/>
    <property type="match status" value="1"/>
</dbReference>
<feature type="transmembrane region" description="Helical" evidence="12">
    <location>
        <begin position="507"/>
        <end position="526"/>
    </location>
</feature>
<keyword evidence="6 12" id="KW-0472">Membrane</keyword>
<dbReference type="SUPFAM" id="SSF53850">
    <property type="entry name" value="Periplasmic binding protein-like II"/>
    <property type="match status" value="1"/>
</dbReference>
<keyword evidence="3 12" id="KW-0812">Transmembrane</keyword>
<gene>
    <name evidence="14" type="ORF">DCAR_0103581</name>
</gene>
<evidence type="ECO:0000256" key="9">
    <source>
        <dbReference type="ARBA" id="ARBA00023286"/>
    </source>
</evidence>
<dbReference type="GO" id="GO:0016020">
    <property type="term" value="C:membrane"/>
    <property type="evidence" value="ECO:0007669"/>
    <property type="project" value="UniProtKB-SubCell"/>
</dbReference>
<evidence type="ECO:0000256" key="2">
    <source>
        <dbReference type="ARBA" id="ARBA00022448"/>
    </source>
</evidence>
<feature type="transmembrane region" description="Helical" evidence="12">
    <location>
        <begin position="476"/>
        <end position="495"/>
    </location>
</feature>
<comment type="subcellular location">
    <subcellularLocation>
        <location evidence="1">Membrane</location>
        <topology evidence="1">Multi-pass membrane protein</topology>
    </subcellularLocation>
</comment>
<accession>A0AAF0WA76</accession>
<sequence>MSFSCPLLNLQVKIADGSLISPVGNNGRPGTIGKCAMFRTTSRSRKEAKVAIEMVVCDFCFIRNRNLLLHSQDYQARPGLAALEETYLEDLEWDDVKAASEETGDHKPVFQSSADSIPSTPTFTWFLQSNQLKKQKFKVFPATLGAKKLNMTQIGSAWITDLFHSISPRKFSSMQDIYGTKTYIPEQGQIFHNFKKRSRSNFRSIHPDYEEHDEPGIFVSQAYNPVRALFCNPDATNLFQRIAAAKTGVKLKKTFGKVEEYVNVIGMTHQGRYGIKDLGFSGTIDVEAPCLNSIKILKDVLFSAQPWQAERRRRIVTSRAEPIWMGVTDQTTFLQFVKVESDPRSHATSYDGFSIGVLEEARKIADLSNDLNNFSSFMGEYDVLVKQITLWKFDVVAGDVTILEERQKYADFSLAYTESGMVLVVPIRSRLPIQMWLFMNPFTTELWGLILAITIYNGFIVWLIERNYNPEFRSGTLWNQFGTLFWPASTTLFTLSADKLQSKLSRMVMVVWLFVALILTQSYLSILSNMLTAQRLAPATKDVESLKNMNATVGYCRGAFLESYMINALGFSPAQIKKYSSTSASAKALKTGEIAGIFLEVPSAKLFLAQYCKSFMTTEKIFKVGGYGFAFKKNFPLLPDINKAILKISENGKLLELEERYINSKECAEPVLFSNEDASIGLDSFAILFVLSGCTSTVALAIYISRYIICLLSSTADCSDLFKRVSTFTKRWIDYRRPSSAIVISLENPGNPPDAPCPGARQFVSTTDAESLEDHPQTLGQ</sequence>
<dbReference type="Gene3D" id="3.40.190.10">
    <property type="entry name" value="Periplasmic binding protein-like II"/>
    <property type="match status" value="2"/>
</dbReference>